<dbReference type="VEuPathDB" id="FungiDB:HpaG800432"/>
<protein>
    <submittedName>
        <fullName evidence="1">Uncharacterized protein</fullName>
    </submittedName>
</protein>
<dbReference type="AlphaFoldDB" id="M4B2D4"/>
<dbReference type="EnsemblProtists" id="HpaT800432">
    <property type="protein sequence ID" value="HpaP800432"/>
    <property type="gene ID" value="HpaG800432"/>
</dbReference>
<reference evidence="2" key="1">
    <citation type="journal article" date="2010" name="Science">
        <title>Signatures of adaptation to obligate biotrophy in the Hyaloperonospora arabidopsidis genome.</title>
        <authorList>
            <person name="Baxter L."/>
            <person name="Tripathy S."/>
            <person name="Ishaque N."/>
            <person name="Boot N."/>
            <person name="Cabral A."/>
            <person name="Kemen E."/>
            <person name="Thines M."/>
            <person name="Ah-Fong A."/>
            <person name="Anderson R."/>
            <person name="Badejoko W."/>
            <person name="Bittner-Eddy P."/>
            <person name="Boore J.L."/>
            <person name="Chibucos M.C."/>
            <person name="Coates M."/>
            <person name="Dehal P."/>
            <person name="Delehaunty K."/>
            <person name="Dong S."/>
            <person name="Downton P."/>
            <person name="Dumas B."/>
            <person name="Fabro G."/>
            <person name="Fronick C."/>
            <person name="Fuerstenberg S.I."/>
            <person name="Fulton L."/>
            <person name="Gaulin E."/>
            <person name="Govers F."/>
            <person name="Hughes L."/>
            <person name="Humphray S."/>
            <person name="Jiang R.H."/>
            <person name="Judelson H."/>
            <person name="Kamoun S."/>
            <person name="Kyung K."/>
            <person name="Meijer H."/>
            <person name="Minx P."/>
            <person name="Morris P."/>
            <person name="Nelson J."/>
            <person name="Phuntumart V."/>
            <person name="Qutob D."/>
            <person name="Rehmany A."/>
            <person name="Rougon-Cardoso A."/>
            <person name="Ryden P."/>
            <person name="Torto-Alalibo T."/>
            <person name="Studholme D."/>
            <person name="Wang Y."/>
            <person name="Win J."/>
            <person name="Wood J."/>
            <person name="Clifton S.W."/>
            <person name="Rogers J."/>
            <person name="Van den Ackerveken G."/>
            <person name="Jones J.D."/>
            <person name="McDowell J.M."/>
            <person name="Beynon J."/>
            <person name="Tyler B.M."/>
        </authorList>
    </citation>
    <scope>NUCLEOTIDE SEQUENCE [LARGE SCALE GENOMIC DNA]</scope>
    <source>
        <strain evidence="2">Emoy2</strain>
    </source>
</reference>
<organism evidence="1 2">
    <name type="scientific">Hyaloperonospora arabidopsidis (strain Emoy2)</name>
    <name type="common">Downy mildew agent</name>
    <name type="synonym">Peronospora arabidopsidis</name>
    <dbReference type="NCBI Taxonomy" id="559515"/>
    <lineage>
        <taxon>Eukaryota</taxon>
        <taxon>Sar</taxon>
        <taxon>Stramenopiles</taxon>
        <taxon>Oomycota</taxon>
        <taxon>Peronosporomycetes</taxon>
        <taxon>Peronosporales</taxon>
        <taxon>Peronosporaceae</taxon>
        <taxon>Hyaloperonospora</taxon>
    </lineage>
</organism>
<accession>M4B2D4</accession>
<dbReference type="InParanoid" id="M4B2D4"/>
<proteinExistence type="predicted"/>
<sequence length="59" mass="6185">MPSSCGLAHTEGRRAEPMISAVSSPRKLALQVGSNCEMASLAEVGRRSLPMLCVTPRGS</sequence>
<evidence type="ECO:0000313" key="2">
    <source>
        <dbReference type="Proteomes" id="UP000011713"/>
    </source>
</evidence>
<dbReference type="EMBL" id="JH597777">
    <property type="status" value="NOT_ANNOTATED_CDS"/>
    <property type="molecule type" value="Genomic_DNA"/>
</dbReference>
<dbReference type="Proteomes" id="UP000011713">
    <property type="component" value="Unassembled WGS sequence"/>
</dbReference>
<reference evidence="1" key="2">
    <citation type="submission" date="2015-06" db="UniProtKB">
        <authorList>
            <consortium name="EnsemblProtists"/>
        </authorList>
    </citation>
    <scope>IDENTIFICATION</scope>
    <source>
        <strain evidence="1">Emoy2</strain>
    </source>
</reference>
<name>M4B2D4_HYAAE</name>
<evidence type="ECO:0000313" key="1">
    <source>
        <dbReference type="EnsemblProtists" id="HpaP800432"/>
    </source>
</evidence>
<keyword evidence="2" id="KW-1185">Reference proteome</keyword>
<dbReference type="HOGENOM" id="CLU_2965755_0_0_1"/>